<dbReference type="RefSeq" id="XP_024867494.1">
    <property type="nucleotide sequence ID" value="XM_025011726.1"/>
</dbReference>
<dbReference type="SUPFAM" id="SSF51206">
    <property type="entry name" value="cAMP-binding domain-like"/>
    <property type="match status" value="1"/>
</dbReference>
<feature type="transmembrane region" description="Helical" evidence="1">
    <location>
        <begin position="76"/>
        <end position="96"/>
    </location>
</feature>
<reference evidence="4" key="1">
    <citation type="submission" date="2025-08" db="UniProtKB">
        <authorList>
            <consortium name="RefSeq"/>
        </authorList>
    </citation>
    <scope>IDENTIFICATION</scope>
    <source>
        <tissue evidence="4">Whole body</tissue>
    </source>
</reference>
<dbReference type="PANTHER" id="PTHR45689:SF14">
    <property type="entry name" value="CYCLIC NUCLEOTIDE-GATED CATION CHANNEL SUBUNIT A-LIKE PROTEIN"/>
    <property type="match status" value="1"/>
</dbReference>
<dbReference type="Gene3D" id="2.60.120.10">
    <property type="entry name" value="Jelly Rolls"/>
    <property type="match status" value="1"/>
</dbReference>
<dbReference type="SUPFAM" id="SSF81324">
    <property type="entry name" value="Voltage-gated potassium channels"/>
    <property type="match status" value="1"/>
</dbReference>
<feature type="transmembrane region" description="Helical" evidence="1">
    <location>
        <begin position="256"/>
        <end position="279"/>
    </location>
</feature>
<dbReference type="AlphaFoldDB" id="A0A6J1PD92"/>
<dbReference type="Gene3D" id="1.10.287.70">
    <property type="match status" value="1"/>
</dbReference>
<feature type="transmembrane region" description="Helical" evidence="1">
    <location>
        <begin position="147"/>
        <end position="172"/>
    </location>
</feature>
<accession>A0A6J1PD92</accession>
<dbReference type="SMART" id="SM00100">
    <property type="entry name" value="cNMP"/>
    <property type="match status" value="1"/>
</dbReference>
<keyword evidence="3" id="KW-1185">Reference proteome</keyword>
<evidence type="ECO:0000256" key="1">
    <source>
        <dbReference type="SAM" id="Phobius"/>
    </source>
</evidence>
<dbReference type="Pfam" id="PF00027">
    <property type="entry name" value="cNMP_binding"/>
    <property type="match status" value="1"/>
</dbReference>
<proteinExistence type="predicted"/>
<dbReference type="GO" id="GO:0005249">
    <property type="term" value="F:voltage-gated potassium channel activity"/>
    <property type="evidence" value="ECO:0007669"/>
    <property type="project" value="TreeGrafter"/>
</dbReference>
<dbReference type="PANTHER" id="PTHR45689">
    <property type="entry name" value="I[[H]] CHANNEL, ISOFORM E"/>
    <property type="match status" value="1"/>
</dbReference>
<sequence>MPPKEDLLLKIIPESSPWSRLRRWFLSTRIASRKHPLTLYCLKSTQAIDYEISRHLKSHPYMIHPFSSFRICWESVMTLFIVAALLATPVFLAFYFDEYEKWYIFNLAIDAVFMCDIVIWFFTGYYDSNTHLIVLDPRIVASKYLRGFFVVDMLSVLPLEFLIVLFESMWYLASLNLLKILWIRTVITYSRRLYYVYRVNFHLYKVAKISVIIVVCVHWAACLEYYLPLAVAKIVEQNDASWIIRSSYMMKRRTKFAIYLTCVNRAVIALIGSTHYLHVSAPEDIIYNLILSVLGMLGFIYLLARLSQLMMTFHSTRKRHLKLIQQLQQYMRYKELPYSLQQRLLAYYNYRNKKGFERDKIIINHVSPYLREKLLLHKYRRLMNTVELFGYLPQTVVTQLIGAVRSEIFMPNDALVKASTRGDALYFVASGTVAVYNNVGKEICHLEDGAYFGELALLMEDERWIASVVAAENCEVYVLSRGDFQYALTPYPDLLAHLQKVALARPEQTPLLEKAHELDSPTIMSGNVNISSIKVKRRD</sequence>
<keyword evidence="1" id="KW-0472">Membrane</keyword>
<keyword evidence="1" id="KW-0812">Transmembrane</keyword>
<evidence type="ECO:0000313" key="3">
    <source>
        <dbReference type="Proteomes" id="UP000504618"/>
    </source>
</evidence>
<dbReference type="InterPro" id="IPR018490">
    <property type="entry name" value="cNMP-bd_dom_sf"/>
</dbReference>
<feature type="transmembrane region" description="Helical" evidence="1">
    <location>
        <begin position="102"/>
        <end position="126"/>
    </location>
</feature>
<feature type="transmembrane region" description="Helical" evidence="1">
    <location>
        <begin position="209"/>
        <end position="235"/>
    </location>
</feature>
<feature type="transmembrane region" description="Helical" evidence="1">
    <location>
        <begin position="285"/>
        <end position="304"/>
    </location>
</feature>
<dbReference type="InterPro" id="IPR000595">
    <property type="entry name" value="cNMP-bd_dom"/>
</dbReference>
<dbReference type="GO" id="GO:0035725">
    <property type="term" value="P:sodium ion transmembrane transport"/>
    <property type="evidence" value="ECO:0007669"/>
    <property type="project" value="TreeGrafter"/>
</dbReference>
<dbReference type="PROSITE" id="PS50042">
    <property type="entry name" value="CNMP_BINDING_3"/>
    <property type="match status" value="1"/>
</dbReference>
<dbReference type="GeneID" id="112451827"/>
<evidence type="ECO:0000313" key="4">
    <source>
        <dbReference type="RefSeq" id="XP_024867494.1"/>
    </source>
</evidence>
<dbReference type="GO" id="GO:0098855">
    <property type="term" value="C:HCN channel complex"/>
    <property type="evidence" value="ECO:0007669"/>
    <property type="project" value="TreeGrafter"/>
</dbReference>
<dbReference type="InterPro" id="IPR051413">
    <property type="entry name" value="K/Na_HCN_channel"/>
</dbReference>
<gene>
    <name evidence="4" type="primary">LOC112451827</name>
</gene>
<dbReference type="OrthoDB" id="2021138at2759"/>
<organism evidence="3 4">
    <name type="scientific">Temnothorax curvispinosus</name>
    <dbReference type="NCBI Taxonomy" id="300111"/>
    <lineage>
        <taxon>Eukaryota</taxon>
        <taxon>Metazoa</taxon>
        <taxon>Ecdysozoa</taxon>
        <taxon>Arthropoda</taxon>
        <taxon>Hexapoda</taxon>
        <taxon>Insecta</taxon>
        <taxon>Pterygota</taxon>
        <taxon>Neoptera</taxon>
        <taxon>Endopterygota</taxon>
        <taxon>Hymenoptera</taxon>
        <taxon>Apocrita</taxon>
        <taxon>Aculeata</taxon>
        <taxon>Formicoidea</taxon>
        <taxon>Formicidae</taxon>
        <taxon>Myrmicinae</taxon>
        <taxon>Temnothorax</taxon>
    </lineage>
</organism>
<dbReference type="InterPro" id="IPR014710">
    <property type="entry name" value="RmlC-like_jellyroll"/>
</dbReference>
<dbReference type="CDD" id="cd00038">
    <property type="entry name" value="CAP_ED"/>
    <property type="match status" value="1"/>
</dbReference>
<dbReference type="Proteomes" id="UP000504618">
    <property type="component" value="Unplaced"/>
</dbReference>
<evidence type="ECO:0000259" key="2">
    <source>
        <dbReference type="PROSITE" id="PS50042"/>
    </source>
</evidence>
<protein>
    <submittedName>
        <fullName evidence="4">Potassium/sodium hyperpolarization-activated cyclic nucleotide-gated channel 1-like</fullName>
    </submittedName>
</protein>
<keyword evidence="1" id="KW-1133">Transmembrane helix</keyword>
<dbReference type="Gene3D" id="1.10.287.630">
    <property type="entry name" value="Helix hairpin bin"/>
    <property type="match status" value="1"/>
</dbReference>
<feature type="domain" description="Cyclic nucleotide-binding" evidence="2">
    <location>
        <begin position="388"/>
        <end position="494"/>
    </location>
</feature>
<dbReference type="GO" id="GO:0003254">
    <property type="term" value="P:regulation of membrane depolarization"/>
    <property type="evidence" value="ECO:0007669"/>
    <property type="project" value="TreeGrafter"/>
</dbReference>
<name>A0A6J1PD92_9HYME</name>